<evidence type="ECO:0000313" key="3">
    <source>
        <dbReference type="Proteomes" id="UP000238350"/>
    </source>
</evidence>
<dbReference type="EMBL" id="NDIQ01000021">
    <property type="protein sequence ID" value="PRT55060.1"/>
    <property type="molecule type" value="Genomic_DNA"/>
</dbReference>
<organism evidence="2 3">
    <name type="scientific">Wickerhamiella sorbophila</name>
    <dbReference type="NCBI Taxonomy" id="45607"/>
    <lineage>
        <taxon>Eukaryota</taxon>
        <taxon>Fungi</taxon>
        <taxon>Dikarya</taxon>
        <taxon>Ascomycota</taxon>
        <taxon>Saccharomycotina</taxon>
        <taxon>Dipodascomycetes</taxon>
        <taxon>Dipodascales</taxon>
        <taxon>Trichomonascaceae</taxon>
        <taxon>Wickerhamiella</taxon>
    </lineage>
</organism>
<dbReference type="Proteomes" id="UP000238350">
    <property type="component" value="Unassembled WGS sequence"/>
</dbReference>
<feature type="region of interest" description="Disordered" evidence="1">
    <location>
        <begin position="322"/>
        <end position="362"/>
    </location>
</feature>
<comment type="caution">
    <text evidence="2">The sequence shown here is derived from an EMBL/GenBank/DDBJ whole genome shotgun (WGS) entry which is preliminary data.</text>
</comment>
<feature type="region of interest" description="Disordered" evidence="1">
    <location>
        <begin position="27"/>
        <end position="52"/>
    </location>
</feature>
<feature type="compositionally biased region" description="Polar residues" evidence="1">
    <location>
        <begin position="142"/>
        <end position="152"/>
    </location>
</feature>
<evidence type="ECO:0000256" key="1">
    <source>
        <dbReference type="SAM" id="MobiDB-lite"/>
    </source>
</evidence>
<reference evidence="2 3" key="1">
    <citation type="submission" date="2017-04" db="EMBL/GenBank/DDBJ databases">
        <title>Genome sequencing of [Candida] sorbophila.</title>
        <authorList>
            <person name="Ahn J.O."/>
        </authorList>
    </citation>
    <scope>NUCLEOTIDE SEQUENCE [LARGE SCALE GENOMIC DNA]</scope>
    <source>
        <strain evidence="2 3">DS02</strain>
    </source>
</reference>
<evidence type="ECO:0000313" key="2">
    <source>
        <dbReference type="EMBL" id="PRT55060.1"/>
    </source>
</evidence>
<gene>
    <name evidence="2" type="ORF">B9G98_02680</name>
</gene>
<protein>
    <submittedName>
        <fullName evidence="2">Uncharacterized protein</fullName>
    </submittedName>
</protein>
<sequence>MELSSEYSFPGQRQYLSAVPTDFRQRASSFHGTAAARPARPRHAHRRSAAVSEDLSGVDFSGLVKSQGMSSSVFERSPSRSPVLQNSDSDCCSGLECSGSPSARSKGPRVSFVEIRKPKTQPLELAPPILMSPAPIYKAEPSSPTVSLSESPTRQRRRLSFTNLFGKKKRDSPSTTPQLGSNSATFARSIHTPPEQFGFQPSPALSSPRHSFEEPEPPTIDLNAALSCRFPSDHILAEAPMSHESPFSKISKRLSYIDTVAEVEDEEEEGKGDITITAGTFGSGLSPVHTPQFDTIRSVPKLAIMDPIESPSILVARTSEDSFSGYSSSSSRQTDKENGLSQKPRHHHRRRRSLAAIFGRAN</sequence>
<feature type="compositionally biased region" description="Polar residues" evidence="1">
    <location>
        <begin position="173"/>
        <end position="186"/>
    </location>
</feature>
<name>A0A2T0FJ98_9ASCO</name>
<feature type="compositionally biased region" description="Basic residues" evidence="1">
    <location>
        <begin position="39"/>
        <end position="48"/>
    </location>
</feature>
<dbReference type="AlphaFoldDB" id="A0A2T0FJ98"/>
<dbReference type="GeneID" id="36516428"/>
<accession>A0A2T0FJ98</accession>
<feature type="compositionally biased region" description="Low complexity" evidence="1">
    <location>
        <begin position="70"/>
        <end position="83"/>
    </location>
</feature>
<keyword evidence="3" id="KW-1185">Reference proteome</keyword>
<feature type="region of interest" description="Disordered" evidence="1">
    <location>
        <begin position="69"/>
        <end position="90"/>
    </location>
</feature>
<feature type="region of interest" description="Disordered" evidence="1">
    <location>
        <begin position="141"/>
        <end position="219"/>
    </location>
</feature>
<dbReference type="RefSeq" id="XP_024665005.1">
    <property type="nucleotide sequence ID" value="XM_024809237.1"/>
</dbReference>
<feature type="compositionally biased region" description="Low complexity" evidence="1">
    <location>
        <begin position="322"/>
        <end position="331"/>
    </location>
</feature>
<proteinExistence type="predicted"/>
<feature type="compositionally biased region" description="Basic residues" evidence="1">
    <location>
        <begin position="343"/>
        <end position="353"/>
    </location>
</feature>